<dbReference type="InterPro" id="IPR045070">
    <property type="entry name" value="MATE_MepA-like"/>
</dbReference>
<comment type="similarity">
    <text evidence="2">Belongs to the multi antimicrobial extrusion (MATE) (TC 2.A.66.1) family. MepA subfamily.</text>
</comment>
<reference evidence="12" key="1">
    <citation type="submission" date="2019-02" db="EMBL/GenBank/DDBJ databases">
        <title>Isolation and identification of novel species under the genus Muribaculum.</title>
        <authorList>
            <person name="Miyake S."/>
            <person name="Ding Y."/>
            <person name="Low A."/>
            <person name="Soh M."/>
            <person name="Seedorf H."/>
        </authorList>
    </citation>
    <scope>NUCLEOTIDE SEQUENCE [LARGE SCALE GENOMIC DNA]</scope>
    <source>
        <strain evidence="12">H5</strain>
    </source>
</reference>
<dbReference type="InterPro" id="IPR002528">
    <property type="entry name" value="MATE_fam"/>
</dbReference>
<dbReference type="KEGG" id="ddb:E7747_13145"/>
<feature type="transmembrane region" description="Helical" evidence="10">
    <location>
        <begin position="280"/>
        <end position="303"/>
    </location>
</feature>
<gene>
    <name evidence="11" type="ORF">E7747_13145</name>
</gene>
<feature type="transmembrane region" description="Helical" evidence="10">
    <location>
        <begin position="22"/>
        <end position="43"/>
    </location>
</feature>
<comment type="subcellular location">
    <subcellularLocation>
        <location evidence="1">Cell membrane</location>
        <topology evidence="1">Multi-pass membrane protein</topology>
    </subcellularLocation>
</comment>
<feature type="transmembrane region" description="Helical" evidence="10">
    <location>
        <begin position="143"/>
        <end position="163"/>
    </location>
</feature>
<dbReference type="GO" id="GO:0046677">
    <property type="term" value="P:response to antibiotic"/>
    <property type="evidence" value="ECO:0007669"/>
    <property type="project" value="UniProtKB-KW"/>
</dbReference>
<dbReference type="CDD" id="cd13143">
    <property type="entry name" value="MATE_MepA_like"/>
    <property type="match status" value="1"/>
</dbReference>
<keyword evidence="8 10" id="KW-0472">Membrane</keyword>
<feature type="transmembrane region" description="Helical" evidence="10">
    <location>
        <begin position="175"/>
        <end position="195"/>
    </location>
</feature>
<feature type="transmembrane region" description="Helical" evidence="10">
    <location>
        <begin position="201"/>
        <end position="222"/>
    </location>
</feature>
<evidence type="ECO:0000256" key="7">
    <source>
        <dbReference type="ARBA" id="ARBA00022989"/>
    </source>
</evidence>
<evidence type="ECO:0000256" key="2">
    <source>
        <dbReference type="ARBA" id="ARBA00008417"/>
    </source>
</evidence>
<dbReference type="GO" id="GO:0005886">
    <property type="term" value="C:plasma membrane"/>
    <property type="evidence" value="ECO:0007669"/>
    <property type="project" value="UniProtKB-SubCell"/>
</dbReference>
<dbReference type="InterPro" id="IPR048279">
    <property type="entry name" value="MdtK-like"/>
</dbReference>
<feature type="transmembrane region" description="Helical" evidence="10">
    <location>
        <begin position="395"/>
        <end position="416"/>
    </location>
</feature>
<feature type="transmembrane region" description="Helical" evidence="10">
    <location>
        <begin position="55"/>
        <end position="79"/>
    </location>
</feature>
<feature type="transmembrane region" description="Helical" evidence="10">
    <location>
        <begin position="368"/>
        <end position="388"/>
    </location>
</feature>
<dbReference type="Pfam" id="PF01554">
    <property type="entry name" value="MatE"/>
    <property type="match status" value="2"/>
</dbReference>
<keyword evidence="5" id="KW-1003">Cell membrane</keyword>
<keyword evidence="4" id="KW-0813">Transport</keyword>
<dbReference type="Proteomes" id="UP000297149">
    <property type="component" value="Chromosome"/>
</dbReference>
<dbReference type="PIRSF" id="PIRSF006603">
    <property type="entry name" value="DinF"/>
    <property type="match status" value="1"/>
</dbReference>
<evidence type="ECO:0000256" key="4">
    <source>
        <dbReference type="ARBA" id="ARBA00022448"/>
    </source>
</evidence>
<dbReference type="InterPro" id="IPR051327">
    <property type="entry name" value="MATE_MepA_subfamily"/>
</dbReference>
<keyword evidence="12" id="KW-1185">Reference proteome</keyword>
<dbReference type="PANTHER" id="PTHR43823:SF3">
    <property type="entry name" value="MULTIDRUG EXPORT PROTEIN MEPA"/>
    <property type="match status" value="1"/>
</dbReference>
<feature type="transmembrane region" description="Helical" evidence="10">
    <location>
        <begin position="428"/>
        <end position="449"/>
    </location>
</feature>
<dbReference type="RefSeq" id="WP_136416445.1">
    <property type="nucleotide sequence ID" value="NZ_CAXHQF010000248.1"/>
</dbReference>
<evidence type="ECO:0000256" key="1">
    <source>
        <dbReference type="ARBA" id="ARBA00004651"/>
    </source>
</evidence>
<protein>
    <recommendedName>
        <fullName evidence="3">Multidrug export protein MepA</fullName>
    </recommendedName>
</protein>
<evidence type="ECO:0000256" key="5">
    <source>
        <dbReference type="ARBA" id="ARBA00022475"/>
    </source>
</evidence>
<dbReference type="EMBL" id="CP039396">
    <property type="protein sequence ID" value="QCD43138.1"/>
    <property type="molecule type" value="Genomic_DNA"/>
</dbReference>
<evidence type="ECO:0000256" key="6">
    <source>
        <dbReference type="ARBA" id="ARBA00022692"/>
    </source>
</evidence>
<accession>A0A4V1D3I6</accession>
<evidence type="ECO:0000256" key="8">
    <source>
        <dbReference type="ARBA" id="ARBA00023136"/>
    </source>
</evidence>
<evidence type="ECO:0000313" key="11">
    <source>
        <dbReference type="EMBL" id="QCD43138.1"/>
    </source>
</evidence>
<name>A0A4V1D3I6_9BACT</name>
<feature type="transmembrane region" description="Helical" evidence="10">
    <location>
        <begin position="100"/>
        <end position="123"/>
    </location>
</feature>
<dbReference type="PANTHER" id="PTHR43823">
    <property type="entry name" value="SPORULATION PROTEIN YKVU"/>
    <property type="match status" value="1"/>
</dbReference>
<proteinExistence type="inferred from homology"/>
<keyword evidence="9" id="KW-0046">Antibiotic resistance</keyword>
<dbReference type="AlphaFoldDB" id="A0A4V1D3I6"/>
<feature type="transmembrane region" description="Helical" evidence="10">
    <location>
        <begin position="243"/>
        <end position="268"/>
    </location>
</feature>
<evidence type="ECO:0000256" key="9">
    <source>
        <dbReference type="ARBA" id="ARBA00023251"/>
    </source>
</evidence>
<dbReference type="NCBIfam" id="TIGR00797">
    <property type="entry name" value="matE"/>
    <property type="match status" value="1"/>
</dbReference>
<feature type="transmembrane region" description="Helical" evidence="10">
    <location>
        <begin position="324"/>
        <end position="346"/>
    </location>
</feature>
<evidence type="ECO:0000256" key="3">
    <source>
        <dbReference type="ARBA" id="ARBA00022106"/>
    </source>
</evidence>
<evidence type="ECO:0000256" key="10">
    <source>
        <dbReference type="SAM" id="Phobius"/>
    </source>
</evidence>
<dbReference type="GO" id="GO:0015297">
    <property type="term" value="F:antiporter activity"/>
    <property type="evidence" value="ECO:0007669"/>
    <property type="project" value="InterPro"/>
</dbReference>
<dbReference type="GO" id="GO:0042910">
    <property type="term" value="F:xenobiotic transmembrane transporter activity"/>
    <property type="evidence" value="ECO:0007669"/>
    <property type="project" value="InterPro"/>
</dbReference>
<evidence type="ECO:0000313" key="12">
    <source>
        <dbReference type="Proteomes" id="UP000297149"/>
    </source>
</evidence>
<organism evidence="11 12">
    <name type="scientific">Duncaniella dubosii</name>
    <dbReference type="NCBI Taxonomy" id="2518971"/>
    <lineage>
        <taxon>Bacteria</taxon>
        <taxon>Pseudomonadati</taxon>
        <taxon>Bacteroidota</taxon>
        <taxon>Bacteroidia</taxon>
        <taxon>Bacteroidales</taxon>
        <taxon>Muribaculaceae</taxon>
        <taxon>Duncaniella</taxon>
    </lineage>
</organism>
<sequence length="461" mass="49933">METGTTEISKLKELSDAPIGRLLWKYSLPAVVGMLVMSLYNVIDRIFIGQWVGPDAIAGLAITFPVMNLSAAFGVLIGAGGSARISILFGSRDYKGASTVLGNALVILSVIICCYLTLYAIFIDDILIAFGASEVTLPYARDFMLYILPGMFMTNFSFTFNNFMRASGYPVRAMVTMFIGALCNLALAPFFIYYLEWGIKGAAIATDISMTLSAFFVLSHFFSSKSTLHFKTEKEMYRVRLRVILPVLSIGAAPSMVNAAACFINVIINKSLYVHGGDTAVAAAGIFTTYTSLMTMVVVGICQGMQPIVGYNYGAGKIHRLRRAYWLAVGVSTCIVSIGQLAGLTIPEQIGRAFTTDAGLISETARCLHISLLAFTVVGFQVVSTTLFQSIGKASASIFLSLARQVLFLIPLLLILPPEFGLDGVWAAFPTSDLIATAVTCLMVAYQFAQFRKREKELSVA</sequence>
<keyword evidence="7 10" id="KW-1133">Transmembrane helix</keyword>
<keyword evidence="6 10" id="KW-0812">Transmembrane</keyword>